<gene>
    <name evidence="1" type="ORF">TTEB3V08_LOCUS2556</name>
</gene>
<dbReference type="AlphaFoldDB" id="A0A7R9FIZ2"/>
<accession>A0A7R9FIZ2</accession>
<name>A0A7R9FIZ2_9NEOP</name>
<evidence type="ECO:0000313" key="1">
    <source>
        <dbReference type="EMBL" id="CAD7454452.1"/>
    </source>
</evidence>
<sequence>MLQEGHTMAERDLGSTLLMPQTHLYKPDRISRRDPRNFVLLRRSSGTVREIFTSASPDSPLPPSYLQYSEQFLLREPPLLSKERNCSPSVLQVCRLDRVRVCSYHVQDALRRGNKTETSDVQRFKRPASADILSVF</sequence>
<dbReference type="EMBL" id="OE000606">
    <property type="protein sequence ID" value="CAD7454452.1"/>
    <property type="molecule type" value="Genomic_DNA"/>
</dbReference>
<protein>
    <submittedName>
        <fullName evidence="1">Uncharacterized protein</fullName>
    </submittedName>
</protein>
<organism evidence="1">
    <name type="scientific">Timema tahoe</name>
    <dbReference type="NCBI Taxonomy" id="61484"/>
    <lineage>
        <taxon>Eukaryota</taxon>
        <taxon>Metazoa</taxon>
        <taxon>Ecdysozoa</taxon>
        <taxon>Arthropoda</taxon>
        <taxon>Hexapoda</taxon>
        <taxon>Insecta</taxon>
        <taxon>Pterygota</taxon>
        <taxon>Neoptera</taxon>
        <taxon>Polyneoptera</taxon>
        <taxon>Phasmatodea</taxon>
        <taxon>Timematodea</taxon>
        <taxon>Timematoidea</taxon>
        <taxon>Timematidae</taxon>
        <taxon>Timema</taxon>
    </lineage>
</organism>
<proteinExistence type="predicted"/>
<reference evidence="1" key="1">
    <citation type="submission" date="2020-11" db="EMBL/GenBank/DDBJ databases">
        <authorList>
            <person name="Tran Van P."/>
        </authorList>
    </citation>
    <scope>NUCLEOTIDE SEQUENCE</scope>
</reference>